<keyword evidence="3" id="KW-0418">Kinase</keyword>
<gene>
    <name evidence="3" type="ORF">SAMN05421779_101410</name>
</gene>
<evidence type="ECO:0000313" key="4">
    <source>
        <dbReference type="Proteomes" id="UP000185678"/>
    </source>
</evidence>
<feature type="transmembrane region" description="Helical" evidence="1">
    <location>
        <begin position="650"/>
        <end position="669"/>
    </location>
</feature>
<keyword evidence="1" id="KW-0812">Transmembrane</keyword>
<organism evidence="3 4">
    <name type="scientific">Insolitispirillum peregrinum</name>
    <dbReference type="NCBI Taxonomy" id="80876"/>
    <lineage>
        <taxon>Bacteria</taxon>
        <taxon>Pseudomonadati</taxon>
        <taxon>Pseudomonadota</taxon>
        <taxon>Alphaproteobacteria</taxon>
        <taxon>Rhodospirillales</taxon>
        <taxon>Novispirillaceae</taxon>
        <taxon>Insolitispirillum</taxon>
    </lineage>
</organism>
<dbReference type="Proteomes" id="UP000185678">
    <property type="component" value="Unassembled WGS sequence"/>
</dbReference>
<proteinExistence type="predicted"/>
<dbReference type="InterPro" id="IPR000719">
    <property type="entry name" value="Prot_kinase_dom"/>
</dbReference>
<keyword evidence="1" id="KW-0472">Membrane</keyword>
<dbReference type="STRING" id="80876.SAMN05421779_101410"/>
<evidence type="ECO:0000256" key="1">
    <source>
        <dbReference type="SAM" id="Phobius"/>
    </source>
</evidence>
<dbReference type="AlphaFoldDB" id="A0A1N7INV6"/>
<dbReference type="Gene3D" id="1.10.510.10">
    <property type="entry name" value="Transferase(Phosphotransferase) domain 1"/>
    <property type="match status" value="1"/>
</dbReference>
<dbReference type="RefSeq" id="WP_076398429.1">
    <property type="nucleotide sequence ID" value="NZ_FTOA01000001.1"/>
</dbReference>
<protein>
    <submittedName>
        <fullName evidence="3">Protein kinase domain-containing protein</fullName>
    </submittedName>
</protein>
<name>A0A1N7INV6_9PROT</name>
<dbReference type="Pfam" id="PF00069">
    <property type="entry name" value="Pkinase"/>
    <property type="match status" value="1"/>
</dbReference>
<dbReference type="GO" id="GO:0004672">
    <property type="term" value="F:protein kinase activity"/>
    <property type="evidence" value="ECO:0007669"/>
    <property type="project" value="InterPro"/>
</dbReference>
<accession>A0A1N7INV6</accession>
<dbReference type="EMBL" id="FTOA01000001">
    <property type="protein sequence ID" value="SIS38767.1"/>
    <property type="molecule type" value="Genomic_DNA"/>
</dbReference>
<dbReference type="PROSITE" id="PS50011">
    <property type="entry name" value="PROTEIN_KINASE_DOM"/>
    <property type="match status" value="1"/>
</dbReference>
<keyword evidence="3" id="KW-0808">Transferase</keyword>
<dbReference type="OrthoDB" id="7166208at2"/>
<sequence length="672" mass="75710">MASDQQGSGTAGAALLKERYEIDPTQRLPDLDMPQAEAYHCEDRRGSGRSLYALLCRADMPLRVGAMRSLKGVQVPGLLTLVEYGIVDWLPGQRRQMAVVYERPSGGRVLPRPGQRFDAIPEAQFIKRVMKPIIQALQEMSQRGVVHRAVRLDNLFWHDQTKERLVLGDCVTAPPGYNNHVVYEPLYFAMANPEGRGQGYSKDDLYSLGICFLGLLTGRDPAHGWEDNDVIRAKLAQSTYASFASDNRVPLNLIEVMRGVLCDDYKERWDLENVDLWMNGRRLSPLQPKPPKRAQRPFKFEGVDYFTCRELAHAMASSWDAALSPILDGRVEVWLRRGMEDNETADAISVAVRLSQSGSEAKSGGDYTVARVLILLDPAAPLRYRELRVTLDGFGAALAAVMMQKKQIRLYAEVLARDLAKNWIDAQGIYSPELGHFENQFKDLTANLQTQMIGWGMERCVYELNEHLHCQSPLIEKEYVSEIRELLPALDRVSLKIDPKTKPVDRHIAAYIGCKWERDTKVQFRALNENSSDRQILGMVSLLAVLQWRLGPPALHGLAGWIGAQLAPIIAGYHGRMRRKELEKEVPKLVRKGSLPELYNLLDNQEERQRDNDGFAWAKAEYAAADQQCRALEAGKLVRDEQAEMIGQQAAAVLSVFVAIVTVCIVLFMRIM</sequence>
<dbReference type="SUPFAM" id="SSF56112">
    <property type="entry name" value="Protein kinase-like (PK-like)"/>
    <property type="match status" value="1"/>
</dbReference>
<dbReference type="GO" id="GO:0005524">
    <property type="term" value="F:ATP binding"/>
    <property type="evidence" value="ECO:0007669"/>
    <property type="project" value="InterPro"/>
</dbReference>
<evidence type="ECO:0000259" key="2">
    <source>
        <dbReference type="PROSITE" id="PS50011"/>
    </source>
</evidence>
<keyword evidence="4" id="KW-1185">Reference proteome</keyword>
<evidence type="ECO:0000313" key="3">
    <source>
        <dbReference type="EMBL" id="SIS38767.1"/>
    </source>
</evidence>
<reference evidence="3 4" key="1">
    <citation type="submission" date="2017-01" db="EMBL/GenBank/DDBJ databases">
        <authorList>
            <person name="Mah S.A."/>
            <person name="Swanson W.J."/>
            <person name="Moy G.W."/>
            <person name="Vacquier V.D."/>
        </authorList>
    </citation>
    <scope>NUCLEOTIDE SEQUENCE [LARGE SCALE GENOMIC DNA]</scope>
    <source>
        <strain evidence="3 4">DSM 11589</strain>
    </source>
</reference>
<dbReference type="InterPro" id="IPR011009">
    <property type="entry name" value="Kinase-like_dom_sf"/>
</dbReference>
<dbReference type="SMART" id="SM00220">
    <property type="entry name" value="S_TKc"/>
    <property type="match status" value="1"/>
</dbReference>
<keyword evidence="1" id="KW-1133">Transmembrane helix</keyword>
<feature type="domain" description="Protein kinase" evidence="2">
    <location>
        <begin position="1"/>
        <end position="278"/>
    </location>
</feature>